<sequence>MTHNDLYARPTQAEIEALMSEARQMRADHVADVFRALARKLRGLTLGGKASAAA</sequence>
<protein>
    <submittedName>
        <fullName evidence="1">Uncharacterized protein</fullName>
    </submittedName>
</protein>
<dbReference type="NCBIfam" id="NF046098">
    <property type="entry name" value="RSP_7527_fam"/>
    <property type="match status" value="1"/>
</dbReference>
<evidence type="ECO:0000313" key="2">
    <source>
        <dbReference type="Proteomes" id="UP001139477"/>
    </source>
</evidence>
<proteinExistence type="predicted"/>
<accession>A0A9X2FR71</accession>
<keyword evidence="2" id="KW-1185">Reference proteome</keyword>
<organism evidence="1 2">
    <name type="scientific">Limimaricola litoreus</name>
    <dbReference type="NCBI Taxonomy" id="2955316"/>
    <lineage>
        <taxon>Bacteria</taxon>
        <taxon>Pseudomonadati</taxon>
        <taxon>Pseudomonadota</taxon>
        <taxon>Alphaproteobacteria</taxon>
        <taxon>Rhodobacterales</taxon>
        <taxon>Paracoccaceae</taxon>
        <taxon>Limimaricola</taxon>
    </lineage>
</organism>
<evidence type="ECO:0000313" key="1">
    <source>
        <dbReference type="EMBL" id="MCP1168670.1"/>
    </source>
</evidence>
<gene>
    <name evidence="1" type="ORF">NHG85_09070</name>
</gene>
<dbReference type="EMBL" id="JAMYXC010000130">
    <property type="protein sequence ID" value="MCP1168670.1"/>
    <property type="molecule type" value="Genomic_DNA"/>
</dbReference>
<dbReference type="Proteomes" id="UP001139477">
    <property type="component" value="Unassembled WGS sequence"/>
</dbReference>
<dbReference type="AlphaFoldDB" id="A0A9X2FR71"/>
<reference evidence="1" key="1">
    <citation type="submission" date="2022-06" db="EMBL/GenBank/DDBJ databases">
        <title>Limimaricola sediminis sp. nov., isolated from an intertidal sediment.</title>
        <authorList>
            <person name="Shao X."/>
        </authorList>
    </citation>
    <scope>NUCLEOTIDE SEQUENCE</scope>
    <source>
        <strain evidence="1">ASW11-118</strain>
    </source>
</reference>
<name>A0A9X2FR71_9RHOB</name>
<comment type="caution">
    <text evidence="1">The sequence shown here is derived from an EMBL/GenBank/DDBJ whole genome shotgun (WGS) entry which is preliminary data.</text>
</comment>
<dbReference type="InterPro" id="IPR058227">
    <property type="entry name" value="RSP_7527-like"/>
</dbReference>